<reference evidence="2" key="1">
    <citation type="journal article" date="2009" name="Genome Res.">
        <title>Comparative genomic analyses of the human fungal pathogens Coccidioides and their relatives.</title>
        <authorList>
            <person name="Sharpton T.J."/>
            <person name="Stajich J.E."/>
            <person name="Rounsley S.D."/>
            <person name="Gardner M.J."/>
            <person name="Wortman J.R."/>
            <person name="Jordar V.S."/>
            <person name="Maiti R."/>
            <person name="Kodira C.D."/>
            <person name="Neafsey D.E."/>
            <person name="Zeng Q."/>
            <person name="Hung C.-Y."/>
            <person name="McMahan C."/>
            <person name="Muszewska A."/>
            <person name="Grynberg M."/>
            <person name="Mandel M.A."/>
            <person name="Kellner E.M."/>
            <person name="Barker B.M."/>
            <person name="Galgiani J.N."/>
            <person name="Orbach M.J."/>
            <person name="Kirkland T.N."/>
            <person name="Cole G.T."/>
            <person name="Henn M.R."/>
            <person name="Birren B.W."/>
            <person name="Taylor J.W."/>
        </authorList>
    </citation>
    <scope>NUCLEOTIDE SEQUENCE [LARGE SCALE GENOMIC DNA]</scope>
    <source>
        <strain evidence="2">RS</strain>
    </source>
</reference>
<gene>
    <name evidence="1" type="ORF">CIMG_13474</name>
</gene>
<dbReference type="KEGG" id="cim:CIMG_13474"/>
<dbReference type="VEuPathDB" id="FungiDB:CIMG_13474"/>
<sequence length="51" mass="5422">MAAPNKVWGNFPGKSMDGLLATNLGDACMINPYADMCSPPTGNELVILIRL</sequence>
<evidence type="ECO:0000313" key="1">
    <source>
        <dbReference type="EMBL" id="EAS34530.2"/>
    </source>
</evidence>
<name>A0A0E1S3Y8_COCIM</name>
<proteinExistence type="predicted"/>
<accession>A0A0E1S3Y8</accession>
<protein>
    <submittedName>
        <fullName evidence="1">Uncharacterized protein</fullName>
    </submittedName>
</protein>
<dbReference type="AlphaFoldDB" id="A0A0E1S3Y8"/>
<dbReference type="RefSeq" id="XP_001246113.2">
    <property type="nucleotide sequence ID" value="XM_001246112.2"/>
</dbReference>
<evidence type="ECO:0000313" key="2">
    <source>
        <dbReference type="Proteomes" id="UP000001261"/>
    </source>
</evidence>
<organism evidence="1 2">
    <name type="scientific">Coccidioides immitis (strain RS)</name>
    <name type="common">Valley fever fungus</name>
    <dbReference type="NCBI Taxonomy" id="246410"/>
    <lineage>
        <taxon>Eukaryota</taxon>
        <taxon>Fungi</taxon>
        <taxon>Dikarya</taxon>
        <taxon>Ascomycota</taxon>
        <taxon>Pezizomycotina</taxon>
        <taxon>Eurotiomycetes</taxon>
        <taxon>Eurotiomycetidae</taxon>
        <taxon>Onygenales</taxon>
        <taxon>Onygenaceae</taxon>
        <taxon>Coccidioides</taxon>
    </lineage>
</organism>
<dbReference type="EMBL" id="GG704914">
    <property type="protein sequence ID" value="EAS34530.2"/>
    <property type="molecule type" value="Genomic_DNA"/>
</dbReference>
<reference evidence="2" key="2">
    <citation type="journal article" date="2010" name="Genome Res.">
        <title>Population genomic sequencing of Coccidioides fungi reveals recent hybridization and transposon control.</title>
        <authorList>
            <person name="Neafsey D.E."/>
            <person name="Barker B.M."/>
            <person name="Sharpton T.J."/>
            <person name="Stajich J.E."/>
            <person name="Park D.J."/>
            <person name="Whiston E."/>
            <person name="Hung C.-Y."/>
            <person name="McMahan C."/>
            <person name="White J."/>
            <person name="Sykes S."/>
            <person name="Heiman D."/>
            <person name="Young S."/>
            <person name="Zeng Q."/>
            <person name="Abouelleil A."/>
            <person name="Aftuck L."/>
            <person name="Bessette D."/>
            <person name="Brown A."/>
            <person name="FitzGerald M."/>
            <person name="Lui A."/>
            <person name="Macdonald J.P."/>
            <person name="Priest M."/>
            <person name="Orbach M.J."/>
            <person name="Galgiani J.N."/>
            <person name="Kirkland T.N."/>
            <person name="Cole G.T."/>
            <person name="Birren B.W."/>
            <person name="Henn M.R."/>
            <person name="Taylor J.W."/>
            <person name="Rounsley S.D."/>
        </authorList>
    </citation>
    <scope>GENOME REANNOTATION</scope>
    <source>
        <strain evidence="2">RS</strain>
    </source>
</reference>
<dbReference type="GeneID" id="24165101"/>
<dbReference type="Proteomes" id="UP000001261">
    <property type="component" value="Unassembled WGS sequence"/>
</dbReference>
<dbReference type="InParanoid" id="A0A0E1S3Y8"/>
<keyword evidence="2" id="KW-1185">Reference proteome</keyword>